<accession>A0ABV1JFJ3</accession>
<evidence type="ECO:0000313" key="5">
    <source>
        <dbReference type="Proteomes" id="UP001487305"/>
    </source>
</evidence>
<feature type="transmembrane region" description="Helical" evidence="2">
    <location>
        <begin position="31"/>
        <end position="49"/>
    </location>
</feature>
<dbReference type="InterPro" id="IPR027954">
    <property type="entry name" value="Transcobalamin-like_C"/>
</dbReference>
<dbReference type="RefSeq" id="WP_349227802.1">
    <property type="nucleotide sequence ID" value="NZ_JBBNOP010000012.1"/>
</dbReference>
<organism evidence="4 5">
    <name type="scientific">Raoultibacter massiliensis</name>
    <dbReference type="NCBI Taxonomy" id="1852371"/>
    <lineage>
        <taxon>Bacteria</taxon>
        <taxon>Bacillati</taxon>
        <taxon>Actinomycetota</taxon>
        <taxon>Coriobacteriia</taxon>
        <taxon>Eggerthellales</taxon>
        <taxon>Eggerthellaceae</taxon>
        <taxon>Raoultibacter</taxon>
    </lineage>
</organism>
<evidence type="ECO:0000259" key="3">
    <source>
        <dbReference type="Pfam" id="PF14478"/>
    </source>
</evidence>
<gene>
    <name evidence="4" type="ORF">AAA083_12740</name>
</gene>
<feature type="compositionally biased region" description="Low complexity" evidence="1">
    <location>
        <begin position="117"/>
        <end position="141"/>
    </location>
</feature>
<dbReference type="Gene3D" id="2.170.130.30">
    <property type="match status" value="1"/>
</dbReference>
<keyword evidence="2" id="KW-1133">Transmembrane helix</keyword>
<reference evidence="4 5" key="1">
    <citation type="submission" date="2024-04" db="EMBL/GenBank/DDBJ databases">
        <title>Human intestinal bacterial collection.</title>
        <authorList>
            <person name="Pauvert C."/>
            <person name="Hitch T.C.A."/>
            <person name="Clavel T."/>
        </authorList>
    </citation>
    <scope>NUCLEOTIDE SEQUENCE [LARGE SCALE GENOMIC DNA]</scope>
    <source>
        <strain evidence="4 5">CLA-KB-H42</strain>
    </source>
</reference>
<dbReference type="Proteomes" id="UP001487305">
    <property type="component" value="Unassembled WGS sequence"/>
</dbReference>
<feature type="region of interest" description="Disordered" evidence="1">
    <location>
        <begin position="67"/>
        <end position="161"/>
    </location>
</feature>
<evidence type="ECO:0000313" key="4">
    <source>
        <dbReference type="EMBL" id="MEQ3363844.1"/>
    </source>
</evidence>
<feature type="compositionally biased region" description="Low complexity" evidence="1">
    <location>
        <begin position="1"/>
        <end position="16"/>
    </location>
</feature>
<proteinExistence type="predicted"/>
<dbReference type="Pfam" id="PF14478">
    <property type="entry name" value="DUF4430"/>
    <property type="match status" value="1"/>
</dbReference>
<evidence type="ECO:0000256" key="2">
    <source>
        <dbReference type="SAM" id="Phobius"/>
    </source>
</evidence>
<keyword evidence="2" id="KW-0472">Membrane</keyword>
<keyword evidence="2" id="KW-0812">Transmembrane</keyword>
<evidence type="ECO:0000256" key="1">
    <source>
        <dbReference type="SAM" id="MobiDB-lite"/>
    </source>
</evidence>
<name>A0ABV1JFJ3_9ACTN</name>
<feature type="compositionally biased region" description="Pro residues" evidence="1">
    <location>
        <begin position="142"/>
        <end position="161"/>
    </location>
</feature>
<protein>
    <submittedName>
        <fullName evidence="4">DUF4430 domain-containing protein</fullName>
    </submittedName>
</protein>
<feature type="domain" description="Transcobalamin-like C-terminal" evidence="3">
    <location>
        <begin position="196"/>
        <end position="263"/>
    </location>
</feature>
<feature type="region of interest" description="Disordered" evidence="1">
    <location>
        <begin position="1"/>
        <end position="24"/>
    </location>
</feature>
<dbReference type="EMBL" id="JBBNOP010000012">
    <property type="protein sequence ID" value="MEQ3363844.1"/>
    <property type="molecule type" value="Genomic_DNA"/>
</dbReference>
<feature type="compositionally biased region" description="Acidic residues" evidence="1">
    <location>
        <begin position="95"/>
        <end position="116"/>
    </location>
</feature>
<keyword evidence="5" id="KW-1185">Reference proteome</keyword>
<sequence>MRIAPGSADAVAVEDAAGAERRPSWKRPRTIGLALVALVLIGVVGLAAAQASGLVSIVPADLLQTTGQSSAPASGDDGRGAGDESKQEALRAEEDASGEAETEETGLDAPPDDEPPVADGADSPSGGSADGSDSGASAPAAAPAPEPDPAPAPAPEPAPAPAPATITVSVYVDSSRAASYGYSSCLASASVTVPQGATVYDALAATGVSVGGSSSYVSSIGGLAEFSCGANSGWLYYVNGYSPGYGPGSYALSGGESITWVYTLDLGADV</sequence>
<feature type="compositionally biased region" description="Basic and acidic residues" evidence="1">
    <location>
        <begin position="76"/>
        <end position="94"/>
    </location>
</feature>
<comment type="caution">
    <text evidence="4">The sequence shown here is derived from an EMBL/GenBank/DDBJ whole genome shotgun (WGS) entry which is preliminary data.</text>
</comment>